<sequence length="305" mass="33200">MTFSTSPALLTLSDADRSPLSIRARALVFADPTSQRLRAEVERLAASTLPVLIQGETGSGKELLARHIHRSSDRQGLFVAVNCGALSPKHAEAELFGHAAGARAGTAGRAGWFGSANGGSLYLDEIGDLPLSLQAKLLAALENREVMRVGAQRPNPVEVRLLAATSIDLVRAVEAGTFDERLYLYLSEGRLNWPPLRERVGDILPLAEYFLGIYAQRLGLSPPLLSPEAQRQLEGYIWPGNTRELENVIHFALLVSKGGDIQPEHLGPANPMALIERQLERLQASPSLQEPLREILTRSGVMPDR</sequence>
<dbReference type="Gene3D" id="1.10.8.60">
    <property type="match status" value="1"/>
</dbReference>
<keyword evidence="4" id="KW-0238">DNA-binding</keyword>
<evidence type="ECO:0000256" key="3">
    <source>
        <dbReference type="ARBA" id="ARBA00023015"/>
    </source>
</evidence>
<keyword evidence="1" id="KW-0547">Nucleotide-binding</keyword>
<dbReference type="Pfam" id="PF00158">
    <property type="entry name" value="Sigma54_activat"/>
    <property type="match status" value="1"/>
</dbReference>
<accession>A0A1G9GJB1</accession>
<evidence type="ECO:0000256" key="1">
    <source>
        <dbReference type="ARBA" id="ARBA00022741"/>
    </source>
</evidence>
<organism evidence="7 8">
    <name type="scientific">Pseudomonas indica</name>
    <dbReference type="NCBI Taxonomy" id="137658"/>
    <lineage>
        <taxon>Bacteria</taxon>
        <taxon>Pseudomonadati</taxon>
        <taxon>Pseudomonadota</taxon>
        <taxon>Gammaproteobacteria</taxon>
        <taxon>Pseudomonadales</taxon>
        <taxon>Pseudomonadaceae</taxon>
        <taxon>Pseudomonas</taxon>
    </lineage>
</organism>
<dbReference type="SUPFAM" id="SSF52540">
    <property type="entry name" value="P-loop containing nucleoside triphosphate hydrolases"/>
    <property type="match status" value="1"/>
</dbReference>
<dbReference type="SMART" id="SM00382">
    <property type="entry name" value="AAA"/>
    <property type="match status" value="1"/>
</dbReference>
<dbReference type="GO" id="GO:0005524">
    <property type="term" value="F:ATP binding"/>
    <property type="evidence" value="ECO:0007669"/>
    <property type="project" value="UniProtKB-KW"/>
</dbReference>
<dbReference type="Proteomes" id="UP000198706">
    <property type="component" value="Unassembled WGS sequence"/>
</dbReference>
<keyword evidence="5" id="KW-0804">Transcription</keyword>
<keyword evidence="8" id="KW-1185">Reference proteome</keyword>
<dbReference type="Gene3D" id="3.40.50.300">
    <property type="entry name" value="P-loop containing nucleotide triphosphate hydrolases"/>
    <property type="match status" value="1"/>
</dbReference>
<dbReference type="PANTHER" id="PTHR32071">
    <property type="entry name" value="TRANSCRIPTIONAL REGULATORY PROTEIN"/>
    <property type="match status" value="1"/>
</dbReference>
<dbReference type="InterPro" id="IPR003593">
    <property type="entry name" value="AAA+_ATPase"/>
</dbReference>
<dbReference type="GO" id="GO:0003677">
    <property type="term" value="F:DNA binding"/>
    <property type="evidence" value="ECO:0007669"/>
    <property type="project" value="UniProtKB-KW"/>
</dbReference>
<dbReference type="InterPro" id="IPR058031">
    <property type="entry name" value="AAA_lid_NorR"/>
</dbReference>
<evidence type="ECO:0000256" key="5">
    <source>
        <dbReference type="ARBA" id="ARBA00023163"/>
    </source>
</evidence>
<proteinExistence type="predicted"/>
<keyword evidence="3" id="KW-0805">Transcription regulation</keyword>
<dbReference type="PROSITE" id="PS50045">
    <property type="entry name" value="SIGMA54_INTERACT_4"/>
    <property type="match status" value="1"/>
</dbReference>
<dbReference type="STRING" id="137658.SAMN05216186_11350"/>
<dbReference type="RefSeq" id="WP_084339326.1">
    <property type="nucleotide sequence ID" value="NZ_FNFD01000013.1"/>
</dbReference>
<gene>
    <name evidence="7" type="ORF">SAMN05216186_11350</name>
</gene>
<evidence type="ECO:0000313" key="8">
    <source>
        <dbReference type="Proteomes" id="UP000198706"/>
    </source>
</evidence>
<protein>
    <submittedName>
        <fullName evidence="7">Sigma-54 interaction domain-containing protein</fullName>
    </submittedName>
</protein>
<evidence type="ECO:0000313" key="7">
    <source>
        <dbReference type="EMBL" id="SDL00770.1"/>
    </source>
</evidence>
<dbReference type="FunFam" id="3.40.50.300:FF:000006">
    <property type="entry name" value="DNA-binding transcriptional regulator NtrC"/>
    <property type="match status" value="1"/>
</dbReference>
<reference evidence="7 8" key="1">
    <citation type="submission" date="2016-10" db="EMBL/GenBank/DDBJ databases">
        <authorList>
            <person name="de Groot N.N."/>
        </authorList>
    </citation>
    <scope>NUCLEOTIDE SEQUENCE [LARGE SCALE GENOMIC DNA]</scope>
    <source>
        <strain evidence="7 8">JCM 21544</strain>
    </source>
</reference>
<dbReference type="InterPro" id="IPR025943">
    <property type="entry name" value="Sigma_54_int_dom_ATP-bd_2"/>
</dbReference>
<dbReference type="Pfam" id="PF25601">
    <property type="entry name" value="AAA_lid_14"/>
    <property type="match status" value="1"/>
</dbReference>
<evidence type="ECO:0000256" key="2">
    <source>
        <dbReference type="ARBA" id="ARBA00022840"/>
    </source>
</evidence>
<evidence type="ECO:0000259" key="6">
    <source>
        <dbReference type="PROSITE" id="PS50045"/>
    </source>
</evidence>
<dbReference type="InterPro" id="IPR025662">
    <property type="entry name" value="Sigma_54_int_dom_ATP-bd_1"/>
</dbReference>
<dbReference type="PROSITE" id="PS00676">
    <property type="entry name" value="SIGMA54_INTERACT_2"/>
    <property type="match status" value="1"/>
</dbReference>
<dbReference type="GO" id="GO:0006355">
    <property type="term" value="P:regulation of DNA-templated transcription"/>
    <property type="evidence" value="ECO:0007669"/>
    <property type="project" value="InterPro"/>
</dbReference>
<dbReference type="AlphaFoldDB" id="A0A1G9GJB1"/>
<dbReference type="InterPro" id="IPR027417">
    <property type="entry name" value="P-loop_NTPase"/>
</dbReference>
<dbReference type="EMBL" id="FNFD01000013">
    <property type="protein sequence ID" value="SDL00770.1"/>
    <property type="molecule type" value="Genomic_DNA"/>
</dbReference>
<keyword evidence="2" id="KW-0067">ATP-binding</keyword>
<dbReference type="InterPro" id="IPR002078">
    <property type="entry name" value="Sigma_54_int"/>
</dbReference>
<dbReference type="PROSITE" id="PS00675">
    <property type="entry name" value="SIGMA54_INTERACT_1"/>
    <property type="match status" value="1"/>
</dbReference>
<name>A0A1G9GJB1_9PSED</name>
<dbReference type="PANTHER" id="PTHR32071:SF21">
    <property type="entry name" value="TRANSCRIPTIONAL REGULATORY PROTEIN FLGR"/>
    <property type="match status" value="1"/>
</dbReference>
<dbReference type="CDD" id="cd00009">
    <property type="entry name" value="AAA"/>
    <property type="match status" value="1"/>
</dbReference>
<evidence type="ECO:0000256" key="4">
    <source>
        <dbReference type="ARBA" id="ARBA00023125"/>
    </source>
</evidence>
<feature type="domain" description="Sigma-54 factor interaction" evidence="6">
    <location>
        <begin position="27"/>
        <end position="254"/>
    </location>
</feature>